<evidence type="ECO:0000259" key="1">
    <source>
        <dbReference type="Pfam" id="PF01926"/>
    </source>
</evidence>
<dbReference type="NCBIfam" id="NF003661">
    <property type="entry name" value="PRK05291.1-3"/>
    <property type="match status" value="1"/>
</dbReference>
<dbReference type="PANTHER" id="PTHR42714:SF2">
    <property type="entry name" value="TRNA MODIFICATION GTPASE GTPBP3, MITOCHONDRIAL"/>
    <property type="match status" value="1"/>
</dbReference>
<dbReference type="GO" id="GO:0016787">
    <property type="term" value="F:hydrolase activity"/>
    <property type="evidence" value="ECO:0007669"/>
    <property type="project" value="UniProtKB-KW"/>
</dbReference>
<dbReference type="CDD" id="cd14858">
    <property type="entry name" value="TrmE_N"/>
    <property type="match status" value="1"/>
</dbReference>
<dbReference type="Pfam" id="PF12631">
    <property type="entry name" value="MnmE_helical"/>
    <property type="match status" value="1"/>
</dbReference>
<dbReference type="Gene3D" id="1.20.120.430">
    <property type="entry name" value="tRNA modification GTPase MnmE domain 2"/>
    <property type="match status" value="1"/>
</dbReference>
<keyword evidence="4" id="KW-0378">Hydrolase</keyword>
<dbReference type="EMBL" id="CP118246">
    <property type="protein sequence ID" value="WDR01793.1"/>
    <property type="molecule type" value="Genomic_DNA"/>
</dbReference>
<evidence type="ECO:0000313" key="5">
    <source>
        <dbReference type="Proteomes" id="UP001220530"/>
    </source>
</evidence>
<gene>
    <name evidence="4" type="primary">mnmE</name>
    <name evidence="4" type="ORF">PSQ19_13810</name>
</gene>
<feature type="domain" description="MnmE helical" evidence="3">
    <location>
        <begin position="120"/>
        <end position="306"/>
    </location>
</feature>
<dbReference type="NCBIfam" id="TIGR00231">
    <property type="entry name" value="small_GTP"/>
    <property type="match status" value="1"/>
</dbReference>
<dbReference type="Proteomes" id="UP001220530">
    <property type="component" value="Chromosome"/>
</dbReference>
<dbReference type="Gene3D" id="3.30.1360.120">
    <property type="entry name" value="Probable tRNA modification gtpase trme, domain 1"/>
    <property type="match status" value="1"/>
</dbReference>
<name>A0ABY7YKG2_9HYPH</name>
<accession>A0ABY7YKG2</accession>
<dbReference type="InterPro" id="IPR005225">
    <property type="entry name" value="Small_GTP-bd"/>
</dbReference>
<dbReference type="InterPro" id="IPR006073">
    <property type="entry name" value="GTP-bd"/>
</dbReference>
<evidence type="ECO:0000259" key="2">
    <source>
        <dbReference type="Pfam" id="PF10396"/>
    </source>
</evidence>
<dbReference type="EC" id="3.6.-.-" evidence="4"/>
<dbReference type="InterPro" id="IPR027266">
    <property type="entry name" value="TrmE/GcvT-like"/>
</dbReference>
<evidence type="ECO:0000259" key="3">
    <source>
        <dbReference type="Pfam" id="PF12631"/>
    </source>
</evidence>
<dbReference type="PRINTS" id="PR00326">
    <property type="entry name" value="GTP1OBG"/>
</dbReference>
<dbReference type="InterPro" id="IPR031168">
    <property type="entry name" value="G_TrmE"/>
</dbReference>
<keyword evidence="5" id="KW-1185">Reference proteome</keyword>
<dbReference type="InterPro" id="IPR018948">
    <property type="entry name" value="GTP-bd_TrmE_N"/>
</dbReference>
<dbReference type="CDD" id="cd04164">
    <property type="entry name" value="trmE"/>
    <property type="match status" value="1"/>
</dbReference>
<organism evidence="4 5">
    <name type="scientific">Devosia algicola</name>
    <dbReference type="NCBI Taxonomy" id="3026418"/>
    <lineage>
        <taxon>Bacteria</taxon>
        <taxon>Pseudomonadati</taxon>
        <taxon>Pseudomonadota</taxon>
        <taxon>Alphaproteobacteria</taxon>
        <taxon>Hyphomicrobiales</taxon>
        <taxon>Devosiaceae</taxon>
        <taxon>Devosia</taxon>
    </lineage>
</organism>
<dbReference type="SUPFAM" id="SSF52540">
    <property type="entry name" value="P-loop containing nucleoside triphosphate hydrolases"/>
    <property type="match status" value="1"/>
</dbReference>
<feature type="domain" description="GTP-binding protein TrmE N-terminal" evidence="2">
    <location>
        <begin position="6"/>
        <end position="117"/>
    </location>
</feature>
<dbReference type="InterPro" id="IPR027368">
    <property type="entry name" value="MnmE_dom2"/>
</dbReference>
<dbReference type="RefSeq" id="WP_282218203.1">
    <property type="nucleotide sequence ID" value="NZ_CP118246.1"/>
</dbReference>
<dbReference type="Gene3D" id="3.40.50.300">
    <property type="entry name" value="P-loop containing nucleotide triphosphate hydrolases"/>
    <property type="match status" value="1"/>
</dbReference>
<evidence type="ECO:0000313" key="4">
    <source>
        <dbReference type="EMBL" id="WDR01793.1"/>
    </source>
</evidence>
<dbReference type="Pfam" id="PF10396">
    <property type="entry name" value="TrmE_N"/>
    <property type="match status" value="1"/>
</dbReference>
<dbReference type="InterPro" id="IPR027417">
    <property type="entry name" value="P-loop_NTPase"/>
</dbReference>
<feature type="domain" description="G" evidence="1">
    <location>
        <begin position="215"/>
        <end position="303"/>
    </location>
</feature>
<protein>
    <submittedName>
        <fullName evidence="4">tRNA uridine-5-carboxymethylaminomethyl(34) synthesis GTPase MnmE</fullName>
        <ecNumber evidence="4">3.6.-.-</ecNumber>
    </submittedName>
</protein>
<dbReference type="Pfam" id="PF01926">
    <property type="entry name" value="MMR_HSR1"/>
    <property type="match status" value="1"/>
</dbReference>
<reference evidence="4 5" key="1">
    <citation type="submission" date="2023-02" db="EMBL/GenBank/DDBJ databases">
        <title>Devosia algicola sp. nov., isolated from the phycosphere of marine algae.</title>
        <authorList>
            <person name="Kim J.M."/>
            <person name="Lee J.K."/>
            <person name="Choi B.J."/>
            <person name="Bayburt H."/>
            <person name="Jeon C.O."/>
        </authorList>
    </citation>
    <scope>NUCLEOTIDE SEQUENCE [LARGE SCALE GENOMIC DNA]</scope>
    <source>
        <strain evidence="4 5">G20-9</strain>
    </source>
</reference>
<dbReference type="PANTHER" id="PTHR42714">
    <property type="entry name" value="TRNA MODIFICATION GTPASE GTPBP3"/>
    <property type="match status" value="1"/>
</dbReference>
<proteinExistence type="predicted"/>
<dbReference type="InterPro" id="IPR025867">
    <property type="entry name" value="MnmE_helical"/>
</dbReference>
<sequence>MRPDDTIAALSSGALPSGVAVIRLSGPRTHSLLEKLIGEVPKPRQMVLRAIGADTLLDRGLVVYFPGPHSFTGEDCAELQVHGSPAGVRAILRKLTALGARFADAGEFTQRAFENGKLDLVAVEGLGDLLNAETENQHRQALARFEGGLSDKIAAWLNQILGLRAEIEAQLDFSDEGDVGALPDNFATQIITLRQELEFALEGVARGRIVREGLRVAMAGAPNAGKSSLLNALANSEVAIVTAEAGTTRDVREVPLDIDGQLIVLLDLAGLRDTTSLAEAEGVRRARAEIARADLTLWLVAPDQHDAAAPATEGPIWTVATKSDLGRVEPAMLHTSATSGDGMVEPKTAAV</sequence>